<dbReference type="Proteomes" id="UP000606786">
    <property type="component" value="Unassembled WGS sequence"/>
</dbReference>
<feature type="compositionally biased region" description="Basic and acidic residues" evidence="1">
    <location>
        <begin position="11"/>
        <end position="22"/>
    </location>
</feature>
<name>A0A811UN18_CERCA</name>
<organism evidence="2 3">
    <name type="scientific">Ceratitis capitata</name>
    <name type="common">Mediterranean fruit fly</name>
    <name type="synonym">Tephritis capitata</name>
    <dbReference type="NCBI Taxonomy" id="7213"/>
    <lineage>
        <taxon>Eukaryota</taxon>
        <taxon>Metazoa</taxon>
        <taxon>Ecdysozoa</taxon>
        <taxon>Arthropoda</taxon>
        <taxon>Hexapoda</taxon>
        <taxon>Insecta</taxon>
        <taxon>Pterygota</taxon>
        <taxon>Neoptera</taxon>
        <taxon>Endopterygota</taxon>
        <taxon>Diptera</taxon>
        <taxon>Brachycera</taxon>
        <taxon>Muscomorpha</taxon>
        <taxon>Tephritoidea</taxon>
        <taxon>Tephritidae</taxon>
        <taxon>Ceratitis</taxon>
        <taxon>Ceratitis</taxon>
    </lineage>
</organism>
<dbReference type="AlphaFoldDB" id="A0A811UN18"/>
<accession>A0A811UN18</accession>
<proteinExistence type="predicted"/>
<evidence type="ECO:0000313" key="3">
    <source>
        <dbReference type="Proteomes" id="UP000606786"/>
    </source>
</evidence>
<protein>
    <submittedName>
        <fullName evidence="2">(Mediterranean fruit fly) hypothetical protein</fullName>
    </submittedName>
</protein>
<reference evidence="2" key="1">
    <citation type="submission" date="2020-11" db="EMBL/GenBank/DDBJ databases">
        <authorList>
            <person name="Whitehead M."/>
        </authorList>
    </citation>
    <scope>NUCLEOTIDE SEQUENCE</scope>
    <source>
        <strain evidence="2">EGII</strain>
    </source>
</reference>
<comment type="caution">
    <text evidence="2">The sequence shown here is derived from an EMBL/GenBank/DDBJ whole genome shotgun (WGS) entry which is preliminary data.</text>
</comment>
<evidence type="ECO:0000256" key="1">
    <source>
        <dbReference type="SAM" id="MobiDB-lite"/>
    </source>
</evidence>
<evidence type="ECO:0000313" key="2">
    <source>
        <dbReference type="EMBL" id="CAD7000602.1"/>
    </source>
</evidence>
<gene>
    <name evidence="2" type="ORF">CCAP1982_LOCUS9076</name>
</gene>
<keyword evidence="3" id="KW-1185">Reference proteome</keyword>
<dbReference type="EMBL" id="CAJHJT010000012">
    <property type="protein sequence ID" value="CAD7000602.1"/>
    <property type="molecule type" value="Genomic_DNA"/>
</dbReference>
<feature type="region of interest" description="Disordered" evidence="1">
    <location>
        <begin position="1"/>
        <end position="59"/>
    </location>
</feature>
<sequence length="59" mass="6783">MSSSTPQRNMADWHHQSTDCHKPVNAPSLRRVITKKTEKMKLSRHKAEHTASKGNNKMK</sequence>